<dbReference type="InterPro" id="IPR023214">
    <property type="entry name" value="HAD_sf"/>
</dbReference>
<dbReference type="AlphaFoldDB" id="G5IF67"/>
<dbReference type="SUPFAM" id="SSF56784">
    <property type="entry name" value="HAD-like"/>
    <property type="match status" value="1"/>
</dbReference>
<evidence type="ECO:0000313" key="1">
    <source>
        <dbReference type="EMBL" id="EHI59813.1"/>
    </source>
</evidence>
<comment type="caution">
    <text evidence="1">The sequence shown here is derived from an EMBL/GenBank/DDBJ whole genome shotgun (WGS) entry which is preliminary data.</text>
</comment>
<dbReference type="Gene3D" id="3.40.50.1000">
    <property type="entry name" value="HAD superfamily/HAD-like"/>
    <property type="match status" value="1"/>
</dbReference>
<dbReference type="PRINTS" id="PR00119">
    <property type="entry name" value="CATATPASE"/>
</dbReference>
<dbReference type="Proteomes" id="UP000005384">
    <property type="component" value="Unassembled WGS sequence"/>
</dbReference>
<evidence type="ECO:0000313" key="2">
    <source>
        <dbReference type="Proteomes" id="UP000005384"/>
    </source>
</evidence>
<dbReference type="InterPro" id="IPR036412">
    <property type="entry name" value="HAD-like_sf"/>
</dbReference>
<sequence>MKNTMRQLVSFDLDMTLLDHATYAIPDSALEALKRLRERGFVVALATGRDMDNHYSREFRDMVGADAVIHMNGTKITVGDKLIYEHHMDRKLLERILDFAKTQGYSVGVTIGDEDFYTHSEQVAAHDIRRWGECGRQFKDPMKLLDIGVRTLAYVGAPEGAHRMEEAFPELKFLLFAGLQGADVVEKTASKAQGLLRLCDYYGIDVKDTYAFGDSMNDYEIVQTAGTGIAMGNALDVLKEAADYVTADIREDGVYKACVHFGLI</sequence>
<dbReference type="NCBIfam" id="TIGR01484">
    <property type="entry name" value="HAD-SF-IIB"/>
    <property type="match status" value="1"/>
</dbReference>
<organism evidence="1 2">
    <name type="scientific">Hungatella hathewayi WAL-18680</name>
    <dbReference type="NCBI Taxonomy" id="742737"/>
    <lineage>
        <taxon>Bacteria</taxon>
        <taxon>Bacillati</taxon>
        <taxon>Bacillota</taxon>
        <taxon>Clostridia</taxon>
        <taxon>Lachnospirales</taxon>
        <taxon>Lachnospiraceae</taxon>
        <taxon>Hungatella</taxon>
    </lineage>
</organism>
<dbReference type="RefSeq" id="WP_006780124.1">
    <property type="nucleotide sequence ID" value="NZ_CP040506.1"/>
</dbReference>
<dbReference type="GO" id="GO:0005829">
    <property type="term" value="C:cytosol"/>
    <property type="evidence" value="ECO:0007669"/>
    <property type="project" value="TreeGrafter"/>
</dbReference>
<dbReference type="Gene3D" id="3.30.1240.10">
    <property type="match status" value="1"/>
</dbReference>
<reference evidence="1 2" key="1">
    <citation type="submission" date="2011-08" db="EMBL/GenBank/DDBJ databases">
        <title>The Genome Sequence of Clostridium hathewayi WAL-18680.</title>
        <authorList>
            <consortium name="The Broad Institute Genome Sequencing Platform"/>
            <person name="Earl A."/>
            <person name="Ward D."/>
            <person name="Feldgarden M."/>
            <person name="Gevers D."/>
            <person name="Finegold S.M."/>
            <person name="Summanen P.H."/>
            <person name="Molitoris D.R."/>
            <person name="Song M."/>
            <person name="Daigneault M."/>
            <person name="Allen-Vercoe E."/>
            <person name="Young S.K."/>
            <person name="Zeng Q."/>
            <person name="Gargeya S."/>
            <person name="Fitzgerald M."/>
            <person name="Haas B."/>
            <person name="Abouelleil A."/>
            <person name="Alvarado L."/>
            <person name="Arachchi H.M."/>
            <person name="Berlin A."/>
            <person name="Brown A."/>
            <person name="Chapman S.B."/>
            <person name="Chen Z."/>
            <person name="Dunbar C."/>
            <person name="Freedman E."/>
            <person name="Gearin G."/>
            <person name="Gellesch M."/>
            <person name="Goldberg J."/>
            <person name="Griggs A."/>
            <person name="Gujja S."/>
            <person name="Heiman D."/>
            <person name="Howarth C."/>
            <person name="Larson L."/>
            <person name="Lui A."/>
            <person name="MacDonald P.J.P."/>
            <person name="Montmayeur A."/>
            <person name="Murphy C."/>
            <person name="Neiman D."/>
            <person name="Pearson M."/>
            <person name="Priest M."/>
            <person name="Roberts A."/>
            <person name="Saif S."/>
            <person name="Shea T."/>
            <person name="Shenoy N."/>
            <person name="Sisk P."/>
            <person name="Stolte C."/>
            <person name="Sykes S."/>
            <person name="Wortman J."/>
            <person name="Nusbaum C."/>
            <person name="Birren B."/>
        </authorList>
    </citation>
    <scope>NUCLEOTIDE SEQUENCE [LARGE SCALE GENOMIC DNA]</scope>
    <source>
        <strain evidence="1 2">WAL-18680</strain>
    </source>
</reference>
<dbReference type="SFLD" id="SFLDS00003">
    <property type="entry name" value="Haloacid_Dehalogenase"/>
    <property type="match status" value="1"/>
</dbReference>
<dbReference type="NCBIfam" id="TIGR00099">
    <property type="entry name" value="Cof-subfamily"/>
    <property type="match status" value="1"/>
</dbReference>
<dbReference type="InterPro" id="IPR006379">
    <property type="entry name" value="HAD-SF_hydro_IIB"/>
</dbReference>
<keyword evidence="2" id="KW-1185">Reference proteome</keyword>
<name>G5IF67_9FIRM</name>
<gene>
    <name evidence="1" type="ORF">HMPREF9473_02144</name>
</gene>
<protein>
    <recommendedName>
        <fullName evidence="3">Cof-like hydrolase</fullName>
    </recommendedName>
</protein>
<dbReference type="EMBL" id="ADLN01000044">
    <property type="protein sequence ID" value="EHI59813.1"/>
    <property type="molecule type" value="Genomic_DNA"/>
</dbReference>
<accession>G5IF67</accession>
<dbReference type="Pfam" id="PF08282">
    <property type="entry name" value="Hydrolase_3"/>
    <property type="match status" value="1"/>
</dbReference>
<dbReference type="InterPro" id="IPR000150">
    <property type="entry name" value="Cof"/>
</dbReference>
<proteinExistence type="predicted"/>
<evidence type="ECO:0008006" key="3">
    <source>
        <dbReference type="Google" id="ProtNLM"/>
    </source>
</evidence>
<dbReference type="PANTHER" id="PTHR10000:SF25">
    <property type="entry name" value="PHOSPHATASE YKRA-RELATED"/>
    <property type="match status" value="1"/>
</dbReference>
<dbReference type="PANTHER" id="PTHR10000">
    <property type="entry name" value="PHOSPHOSERINE PHOSPHATASE"/>
    <property type="match status" value="1"/>
</dbReference>
<dbReference type="PATRIC" id="fig|742737.3.peg.2168"/>
<dbReference type="HOGENOM" id="CLU_044146_7_0_9"/>
<dbReference type="SFLD" id="SFLDG01140">
    <property type="entry name" value="C2.B:_Phosphomannomutase_and_P"/>
    <property type="match status" value="1"/>
</dbReference>
<dbReference type="GO" id="GO:0000287">
    <property type="term" value="F:magnesium ion binding"/>
    <property type="evidence" value="ECO:0007669"/>
    <property type="project" value="TreeGrafter"/>
</dbReference>
<dbReference type="GO" id="GO:0016791">
    <property type="term" value="F:phosphatase activity"/>
    <property type="evidence" value="ECO:0007669"/>
    <property type="project" value="UniProtKB-ARBA"/>
</dbReference>